<evidence type="ECO:0000256" key="7">
    <source>
        <dbReference type="ARBA" id="ARBA00022536"/>
    </source>
</evidence>
<evidence type="ECO:0000256" key="10">
    <source>
        <dbReference type="ARBA" id="ARBA00022989"/>
    </source>
</evidence>
<dbReference type="Pfam" id="PF24329">
    <property type="entry name" value="FN-plug_TEN1-4"/>
    <property type="match status" value="1"/>
</dbReference>
<feature type="domain" description="EGF-like" evidence="19">
    <location>
        <begin position="631"/>
        <end position="664"/>
    </location>
</feature>
<keyword evidence="10 18" id="KW-1133">Transmembrane helix</keyword>
<proteinExistence type="inferred from homology"/>
<feature type="domain" description="Teneurin N-terminal" evidence="20">
    <location>
        <begin position="1"/>
        <end position="296"/>
    </location>
</feature>
<dbReference type="Pfam" id="PF23538">
    <property type="entry name" value="Teneurin_ABD"/>
    <property type="match status" value="1"/>
</dbReference>
<dbReference type="InterPro" id="IPR000742">
    <property type="entry name" value="EGF"/>
</dbReference>
<dbReference type="FunFam" id="2.10.25.10:FF:000016">
    <property type="entry name" value="Teneurin transmembrane protein 2"/>
    <property type="match status" value="1"/>
</dbReference>
<dbReference type="InterPro" id="IPR028916">
    <property type="entry name" value="Tox-GHH_dom"/>
</dbReference>
<dbReference type="FunFam" id="2.120.10.30:FF:000006">
    <property type="entry name" value="Teneurin transmembrane protein 4"/>
    <property type="match status" value="1"/>
</dbReference>
<evidence type="ECO:0000256" key="15">
    <source>
        <dbReference type="PROSITE-ProRule" id="PRU00076"/>
    </source>
</evidence>
<dbReference type="GO" id="GO:0050839">
    <property type="term" value="F:cell adhesion molecule binding"/>
    <property type="evidence" value="ECO:0007669"/>
    <property type="project" value="TreeGrafter"/>
</dbReference>
<keyword evidence="7 15" id="KW-0245">EGF-like domain</keyword>
<keyword evidence="6" id="KW-0963">Cytoplasm</keyword>
<evidence type="ECO:0000256" key="3">
    <source>
        <dbReference type="ARBA" id="ARBA00004496"/>
    </source>
</evidence>
<reference evidence="21" key="2">
    <citation type="submission" date="2025-09" db="UniProtKB">
        <authorList>
            <consortium name="Ensembl"/>
        </authorList>
    </citation>
    <scope>IDENTIFICATION</scope>
</reference>
<dbReference type="GO" id="GO:0005737">
    <property type="term" value="C:cytoplasm"/>
    <property type="evidence" value="ECO:0007669"/>
    <property type="project" value="UniProtKB-SubCell"/>
</dbReference>
<dbReference type="CDD" id="cd00054">
    <property type="entry name" value="EGF_CA"/>
    <property type="match status" value="1"/>
</dbReference>
<dbReference type="Pfam" id="PF25021">
    <property type="entry name" value="TEN_NHL"/>
    <property type="match status" value="1"/>
</dbReference>
<evidence type="ECO:0000256" key="1">
    <source>
        <dbReference type="ARBA" id="ARBA00004123"/>
    </source>
</evidence>
<dbReference type="PROSITE" id="PS51361">
    <property type="entry name" value="TENEURIN_N"/>
    <property type="match status" value="1"/>
</dbReference>
<keyword evidence="22" id="KW-1185">Reference proteome</keyword>
<dbReference type="Gene3D" id="2.180.10.10">
    <property type="entry name" value="RHS repeat-associated core"/>
    <property type="match status" value="1"/>
</dbReference>
<dbReference type="Proteomes" id="UP000261540">
    <property type="component" value="Unplaced"/>
</dbReference>
<evidence type="ECO:0000256" key="13">
    <source>
        <dbReference type="ARBA" id="ARBA00023180"/>
    </source>
</evidence>
<dbReference type="Pfam" id="PF25023">
    <property type="entry name" value="TEN_YD-shell"/>
    <property type="match status" value="1"/>
</dbReference>
<dbReference type="GO" id="GO:0005886">
    <property type="term" value="C:plasma membrane"/>
    <property type="evidence" value="ECO:0007669"/>
    <property type="project" value="UniProtKB-SubCell"/>
</dbReference>
<dbReference type="Pfam" id="PF25024">
    <property type="entry name" value="EGF_TEN"/>
    <property type="match status" value="1"/>
</dbReference>
<dbReference type="SUPFAM" id="SSF101898">
    <property type="entry name" value="NHL repeat"/>
    <property type="match status" value="2"/>
</dbReference>
<comment type="subcellular location">
    <subcellularLocation>
        <location evidence="2">Cell membrane</location>
        <topology evidence="2">Single-pass membrane protein</topology>
    </subcellularLocation>
    <subcellularLocation>
        <location evidence="3">Cytoplasm</location>
    </subcellularLocation>
    <subcellularLocation>
        <location evidence="1">Nucleus</location>
    </subcellularLocation>
</comment>
<evidence type="ECO:0000256" key="6">
    <source>
        <dbReference type="ARBA" id="ARBA00022490"/>
    </source>
</evidence>
<dbReference type="PROSITE" id="PS00022">
    <property type="entry name" value="EGF_1"/>
    <property type="match status" value="4"/>
</dbReference>
<keyword evidence="16" id="KW-0175">Coiled coil</keyword>
<dbReference type="SUPFAM" id="SSF49464">
    <property type="entry name" value="Carboxypeptidase regulatory domain-like"/>
    <property type="match status" value="1"/>
</dbReference>
<protein>
    <submittedName>
        <fullName evidence="21">Teneurin transmembrane protein 1</fullName>
    </submittedName>
</protein>
<feature type="coiled-coil region" evidence="16">
    <location>
        <begin position="1737"/>
        <end position="1764"/>
    </location>
</feature>
<evidence type="ECO:0000313" key="21">
    <source>
        <dbReference type="Ensembl" id="ENSPKIP00000005422.1"/>
    </source>
</evidence>
<evidence type="ECO:0000259" key="20">
    <source>
        <dbReference type="PROSITE" id="PS51361"/>
    </source>
</evidence>
<dbReference type="InterPro" id="IPR011042">
    <property type="entry name" value="6-blade_b-propeller_TolB-like"/>
</dbReference>
<dbReference type="GeneTree" id="ENSGT01030000234566"/>
<feature type="domain" description="EGF-like" evidence="19">
    <location>
        <begin position="565"/>
        <end position="597"/>
    </location>
</feature>
<evidence type="ECO:0000256" key="4">
    <source>
        <dbReference type="ARBA" id="ARBA00009385"/>
    </source>
</evidence>
<evidence type="ECO:0000256" key="8">
    <source>
        <dbReference type="ARBA" id="ARBA00022692"/>
    </source>
</evidence>
<dbReference type="Pfam" id="PF15636">
    <property type="entry name" value="Tox-GHH"/>
    <property type="match status" value="1"/>
</dbReference>
<evidence type="ECO:0000256" key="17">
    <source>
        <dbReference type="SAM" id="MobiDB-lite"/>
    </source>
</evidence>
<dbReference type="Gene3D" id="2.60.120.260">
    <property type="entry name" value="Galactose-binding domain-like"/>
    <property type="match status" value="1"/>
</dbReference>
<dbReference type="Pfam" id="PF06484">
    <property type="entry name" value="Ten_N"/>
    <property type="match status" value="2"/>
</dbReference>
<dbReference type="InterPro" id="IPR051216">
    <property type="entry name" value="Teneurin"/>
</dbReference>
<dbReference type="NCBIfam" id="TIGR01643">
    <property type="entry name" value="YD_repeat_2x"/>
    <property type="match status" value="1"/>
</dbReference>
<feature type="disulfide bond" evidence="15">
    <location>
        <begin position="587"/>
        <end position="596"/>
    </location>
</feature>
<dbReference type="GO" id="GO:0048666">
    <property type="term" value="P:neuron development"/>
    <property type="evidence" value="ECO:0007669"/>
    <property type="project" value="TreeGrafter"/>
</dbReference>
<organism evidence="21 22">
    <name type="scientific">Paramormyrops kingsleyae</name>
    <dbReference type="NCBI Taxonomy" id="1676925"/>
    <lineage>
        <taxon>Eukaryota</taxon>
        <taxon>Metazoa</taxon>
        <taxon>Chordata</taxon>
        <taxon>Craniata</taxon>
        <taxon>Vertebrata</taxon>
        <taxon>Euteleostomi</taxon>
        <taxon>Actinopterygii</taxon>
        <taxon>Neopterygii</taxon>
        <taxon>Teleostei</taxon>
        <taxon>Osteoglossocephala</taxon>
        <taxon>Osteoglossomorpha</taxon>
        <taxon>Osteoglossiformes</taxon>
        <taxon>Mormyridae</taxon>
        <taxon>Paramormyrops</taxon>
    </lineage>
</organism>
<evidence type="ECO:0000259" key="19">
    <source>
        <dbReference type="PROSITE" id="PS50026"/>
    </source>
</evidence>
<name>A0A3B3QF79_9TELE</name>
<accession>A0A3B3QF79</accession>
<feature type="disulfide bond" evidence="15">
    <location>
        <begin position="730"/>
        <end position="740"/>
    </location>
</feature>
<evidence type="ECO:0000313" key="22">
    <source>
        <dbReference type="Proteomes" id="UP000261540"/>
    </source>
</evidence>
<dbReference type="SMART" id="SM00181">
    <property type="entry name" value="EGF"/>
    <property type="match status" value="8"/>
</dbReference>
<dbReference type="InterPro" id="IPR009471">
    <property type="entry name" value="Ten_N"/>
</dbReference>
<evidence type="ECO:0000256" key="11">
    <source>
        <dbReference type="ARBA" id="ARBA00023136"/>
    </source>
</evidence>
<feature type="compositionally biased region" description="Pro residues" evidence="17">
    <location>
        <begin position="170"/>
        <end position="180"/>
    </location>
</feature>
<feature type="domain" description="EGF-like" evidence="19">
    <location>
        <begin position="726"/>
        <end position="761"/>
    </location>
</feature>
<evidence type="ECO:0000256" key="2">
    <source>
        <dbReference type="ARBA" id="ARBA00004162"/>
    </source>
</evidence>
<dbReference type="GO" id="GO:0043005">
    <property type="term" value="C:neuron projection"/>
    <property type="evidence" value="ECO:0007669"/>
    <property type="project" value="TreeGrafter"/>
</dbReference>
<dbReference type="InterPro" id="IPR006530">
    <property type="entry name" value="YD"/>
</dbReference>
<dbReference type="PROSITE" id="PS01186">
    <property type="entry name" value="EGF_2"/>
    <property type="match status" value="3"/>
</dbReference>
<keyword evidence="13" id="KW-0325">Glycoprotein</keyword>
<keyword evidence="5" id="KW-1003">Cell membrane</keyword>
<dbReference type="PANTHER" id="PTHR11219">
    <property type="entry name" value="TENEURIN AND N-ACETYLGLUCOSAMINE-1-PHOSPHODIESTER ALPHA-N-ACETYLGLUCOSAMINIDASE"/>
    <property type="match status" value="1"/>
</dbReference>
<dbReference type="InterPro" id="IPR056820">
    <property type="entry name" value="TEN_TTR-like"/>
</dbReference>
<comment type="similarity">
    <text evidence="4">Belongs to the tenascin family. Teneurin subfamily.</text>
</comment>
<dbReference type="Gene3D" id="2.120.10.30">
    <property type="entry name" value="TolB, C-terminal domain"/>
    <property type="match status" value="2"/>
</dbReference>
<keyword evidence="8 18" id="KW-0812">Transmembrane</keyword>
<keyword evidence="14" id="KW-0539">Nucleus</keyword>
<feature type="disulfide bond" evidence="15">
    <location>
        <begin position="654"/>
        <end position="663"/>
    </location>
</feature>
<feature type="domain" description="EGF-like" evidence="19">
    <location>
        <begin position="527"/>
        <end position="563"/>
    </location>
</feature>
<dbReference type="GO" id="GO:0005634">
    <property type="term" value="C:nucleus"/>
    <property type="evidence" value="ECO:0007669"/>
    <property type="project" value="UniProtKB-SubCell"/>
</dbReference>
<evidence type="ECO:0000256" key="18">
    <source>
        <dbReference type="SAM" id="Phobius"/>
    </source>
</evidence>
<evidence type="ECO:0000256" key="16">
    <source>
        <dbReference type="SAM" id="Coils"/>
    </source>
</evidence>
<dbReference type="PANTHER" id="PTHR11219:SF7">
    <property type="entry name" value="TENEURIN-1"/>
    <property type="match status" value="1"/>
</dbReference>
<dbReference type="GO" id="GO:0007157">
    <property type="term" value="P:heterophilic cell-cell adhesion via plasma membrane cell adhesion molecules"/>
    <property type="evidence" value="ECO:0007669"/>
    <property type="project" value="TreeGrafter"/>
</dbReference>
<evidence type="ECO:0000256" key="9">
    <source>
        <dbReference type="ARBA" id="ARBA00022737"/>
    </source>
</evidence>
<feature type="transmembrane region" description="Helical" evidence="18">
    <location>
        <begin position="296"/>
        <end position="321"/>
    </location>
</feature>
<feature type="disulfide bond" evidence="15">
    <location>
        <begin position="553"/>
        <end position="562"/>
    </location>
</feature>
<dbReference type="InterPro" id="IPR057627">
    <property type="entry name" value="FN-plug_TEN1-4"/>
</dbReference>
<dbReference type="Pfam" id="PF25020">
    <property type="entry name" value="TTR_TEN1-4"/>
    <property type="match status" value="1"/>
</dbReference>
<dbReference type="GO" id="GO:0046982">
    <property type="term" value="F:protein heterodimerization activity"/>
    <property type="evidence" value="ECO:0007669"/>
    <property type="project" value="TreeGrafter"/>
</dbReference>
<dbReference type="FunFam" id="2.10.25.10:FF:000021">
    <property type="entry name" value="Teneurin transmembrane protein 2"/>
    <property type="match status" value="2"/>
</dbReference>
<dbReference type="Pfam" id="PF23093">
    <property type="entry name" value="GBD_Tenm3"/>
    <property type="match status" value="1"/>
</dbReference>
<dbReference type="Ensembl" id="ENSPKIT00000029425.1">
    <property type="protein sequence ID" value="ENSPKIP00000005422.1"/>
    <property type="gene ID" value="ENSPKIG00000021929.1"/>
</dbReference>
<evidence type="ECO:0000256" key="14">
    <source>
        <dbReference type="ARBA" id="ARBA00023242"/>
    </source>
</evidence>
<feature type="disulfide bond" evidence="15">
    <location>
        <begin position="751"/>
        <end position="760"/>
    </location>
</feature>
<dbReference type="PROSITE" id="PS50026">
    <property type="entry name" value="EGF_3"/>
    <property type="match status" value="4"/>
</dbReference>
<keyword evidence="12 15" id="KW-1015">Disulfide bond</keyword>
<dbReference type="GO" id="GO:0007165">
    <property type="term" value="P:signal transduction"/>
    <property type="evidence" value="ECO:0007669"/>
    <property type="project" value="InterPro"/>
</dbReference>
<comment type="caution">
    <text evidence="15">Lacks conserved residue(s) required for the propagation of feature annotation.</text>
</comment>
<dbReference type="InterPro" id="IPR056822">
    <property type="entry name" value="TEN_NHL"/>
</dbReference>
<dbReference type="GO" id="GO:0042803">
    <property type="term" value="F:protein homodimerization activity"/>
    <property type="evidence" value="ECO:0007669"/>
    <property type="project" value="TreeGrafter"/>
</dbReference>
<feature type="region of interest" description="Disordered" evidence="17">
    <location>
        <begin position="85"/>
        <end position="115"/>
    </location>
</feature>
<evidence type="ECO:0000256" key="5">
    <source>
        <dbReference type="ARBA" id="ARBA00022475"/>
    </source>
</evidence>
<keyword evidence="11 18" id="KW-0472">Membrane</keyword>
<dbReference type="Gene3D" id="2.10.25.10">
    <property type="entry name" value="Laminin"/>
    <property type="match status" value="5"/>
</dbReference>
<dbReference type="InterPro" id="IPR056823">
    <property type="entry name" value="TEN-like_YD-shell"/>
</dbReference>
<dbReference type="FunFam" id="2.10.25.10:FF:000013">
    <property type="entry name" value="Teneurin transmembrane protein 4"/>
    <property type="match status" value="1"/>
</dbReference>
<dbReference type="InterPro" id="IPR008969">
    <property type="entry name" value="CarboxyPept-like_regulatory"/>
</dbReference>
<evidence type="ECO:0000256" key="12">
    <source>
        <dbReference type="ARBA" id="ARBA00023157"/>
    </source>
</evidence>
<dbReference type="FunFam" id="2.180.10.10:FF:000019">
    <property type="entry name" value="Teneurin transmembrane protein 1"/>
    <property type="match status" value="1"/>
</dbReference>
<reference evidence="21" key="1">
    <citation type="submission" date="2025-08" db="UniProtKB">
        <authorList>
            <consortium name="Ensembl"/>
        </authorList>
    </citation>
    <scope>IDENTIFICATION</scope>
</reference>
<sequence length="2692" mass="298781">MEQMDCKPYQPLSKVRHEMELAYTSSSDESEDGQNLRKSYTSRETLPDYGQDLRLSYNSHAKRQTEPTQDLDFRETPQMLCPSYQAELHSGPPRGYPMAVGSDIDTEAEGGPSPSHALHLWMREIKSEHSSCLSSRANSVLSLTDTEQERKSDGENELPSGSHGQFTFRPLPPPPPPPPHACTCARPAPHPPGTLQRSTMPARAQSSQTGGPGEGQTEGTQPHSSWVLNSNIPLETRHFLFKHGSGSSALFSAASQNYPLTSNTVYSPPPRPLPRSTFSRPAFTFSKPYKCCNWKCTALSATAITVTLALLLTYVVAVHLFGLTWHLKPVDGELYENGVSQLDGDLLGSGSTASPVDKPDKGLFQKGRVIDRGEVDIGTQVMQTIPPGLFWRFHLTIHHPTYIKFNVSMARDALLGIYGRRNIPPTHTQFDFVKLLDGKQLLKQNLKGSEDGAGTSRNLLLAAAQETGFIEYMDPGTWYLAFYNDGKKMEQVFVLSSVIETMDGCSTDCNGNGECVAGHCHCFAGFLGPDCTKDACPVLCSGNGEYEKGHCLCHPGWKGPECDIQEDQCIDPTCSNHGNCVQGTCVCHPAYKGVSCEQVDCLDPQCAGHGVCVKGECLCSPGWGGAGCETPMPSCQEQCSGHGTYLPDAGTCTCDPGWTGSDCYTELCPVACGSHGVCSEGRCQCEDGWDGPACDQRACHPRCEEHGQCRDGHCECHTGWEGEHCTIDGCPGLCNGNGRCTLEQNGWHCACQAGWSGAGCNVVMETECDDNVDNDGDGLMDCVDPDCCQQASCYSGPLCQGSPDPLDLIQQSQTPFVPLPPRLFFDRVRFLVGKASTHVLPGDIPFDSRRASVIRGQVVALDGSPLVGVNVSFLQHPEYGFTVSRQDGSFDLVAAGGIAVTLVFQRAPFPTKRKTVWLPWNQFVVLDKVTLDQEEVPPPACDAKSFASPYPVVLPSPLTRFAAACVERGPTVPELQAVQENIAIPGSFMKLSYLSTRTPGYKSLLRIILTHSVLPLGLTKVHVSAAVEGRRFQKWFTAAPWLVYLLPWNKTDIYGQKVSGLTEAVVSVGYEYESCPGFILWEKRTALLQGFEMTGSNLGGWSLDKHHILNLQSGILHKGNGENIFISQQPPVITTVMGNGNYRTIPCPSCNGPALEQKLFAPVAVACGSDGSVYVGDFNFVRRILPNGFSVNILELRYRHFTSPAHKYYLAMDPMNEALYLSDTSSRRVYRLKTLIEPKDLAKNLEVVAGTGEQCLPFDQSHCGDGGKASEASLNNPRGIAVDRRGFVYFVDGTMIQKINEKGTITTIIGSNGLMSTQPLSCDSRMDITQVRLEWPTDLAVNPMDNSLYILDNNIVIQVSEGNQVRIIAGRPIHCQVPGTDHYLVSKAAAHSTLEAAKAIAVSHQGVLYIAETDERKINRIQQVTTNGEISIVAGAPTECDCKIDPNCDCFSGDGGYARDARLKAPSSLAVSPDGTLYIADLGNIRIRALSPNRPHLNSASMFEIASSVDQELYLFSPNGTHLHTKNLITGDYIHNFTYSSDGHVSTVIGSNSNSIHVRRDANGVPLWLVVPGGQVYWLTISNNGALKRVSAQGHDLAQVTYHGNSGLLATKSNENGWTMVYEYNTEGHLINVTYPTGEVISFHGNMEKSVKVEVDTSNSENFTTATNFSATKTIYTLRQDHAQNTYRVSSDGSLRVTFASGMEVTLSTEAHISSGVVSPAVGKCNITLPSEHAPSLIEWRQRREQAKGNHTAYERRLRAHNRNLLSIDFDQATRVGKIYDDHRKFTLRILYDPMGRPILWSPSSKYNEVNVTYSPAGLVTTIQRGNWSEKLEYDNGRLVSRTWANGRIWSYTFLEKSIVLLLHSQRRYIFEYDQTDRLLSVTMPSMVRHSLQSMLSVGYYRNIYSPPDNSASVVQDYTRDGRLLQSLYFGTGRRVLYKYTRQSRLAEILYDTALVTFTYDEASGVVKTIHLMQEGFVCTIRYRQTGPLVGRQIFRFSEEGLVNARFDYSYNNFRVTSMQAMINETPLPIDLYRYVDVSGRVEQFGKFSVINYDLNQVITTHAMKHTKIFNANGQVIEVQYEILKSIAYWMTVQYDNMGRTTVCDIRIGVDNNITRYSYEYDADSQLQTVSVNDRPQWRYSYDLNGNINLLSHGNSARLTPLRYDMRDRITRLGEIQYKMDEDGFLRLRGNDVFEYNSNGLLTKAYNKVSGKSVHYRYDGLGRRVVSRSNVGEYLQFFYADLSKPTRVTHIYNHTSSEIASLYYDLQGHLIAMELSSGEEYYVACDNLGTPLAVFSSRGQIVKEIFYTPYGDIYQDSNPSFKLIVGFHGGLYDPLTKLVHLGRRDYDVVAGRWTTPNYDLWAELSTNPKPFNLYSFKNNCPVGHLQEVTQFTQDIGSWLQLFGFQLHNVVPGFPKPDVDSTEQTYELKKTQTKTQDWDPSKVVLGIQCELQKHLRTFISLERLPMTQVSSSVGQEPGRMPSFSAISSIFGKGIKFAIVDDVVSATIIGVAKEDSRRIAAILNNAFYLSGLHFTIEGRDTHYFIKLGPLEEDLVTISNSGGGRILENGVNVTVSQMTSVVNGRTRRFADIQLQHGALCFNIRYGATTEEEKAHVLEQARQRAVERAWAQEQRRVQEGEEGTRVWTDAEKQQLLTTGKVLGYDGYFVLSVEQYLELSDSANNIHFMRQSEIGRR</sequence>
<dbReference type="InterPro" id="IPR057629">
    <property type="entry name" value="Teneurin1-4_GBD"/>
</dbReference>
<dbReference type="FunFam" id="2.120.10.30:FF:000005">
    <property type="entry name" value="Teneurin transmembrane protein 4"/>
    <property type="match status" value="1"/>
</dbReference>
<keyword evidence="9" id="KW-0677">Repeat</keyword>
<feature type="region of interest" description="Disordered" evidence="17">
    <location>
        <begin position="140"/>
        <end position="226"/>
    </location>
</feature>
<feature type="region of interest" description="Disordered" evidence="17">
    <location>
        <begin position="22"/>
        <end position="51"/>
    </location>
</feature>